<evidence type="ECO:0000256" key="1">
    <source>
        <dbReference type="ARBA" id="ARBA00022617"/>
    </source>
</evidence>
<gene>
    <name evidence="6" type="ORF">AFM12_01605</name>
</gene>
<keyword evidence="2 4" id="KW-0479">Metal-binding</keyword>
<accession>A0A0P7C5L9</accession>
<protein>
    <recommendedName>
        <fullName evidence="5">Cytochrome c domain-containing protein</fullName>
    </recommendedName>
</protein>
<proteinExistence type="predicted"/>
<dbReference type="AlphaFoldDB" id="A0A0P7C5L9"/>
<dbReference type="SUPFAM" id="SSF50952">
    <property type="entry name" value="Soluble quinoprotein glucose dehydrogenase"/>
    <property type="match status" value="1"/>
</dbReference>
<dbReference type="STRING" id="1605367.AFM12_01605"/>
<evidence type="ECO:0000256" key="2">
    <source>
        <dbReference type="ARBA" id="ARBA00022723"/>
    </source>
</evidence>
<dbReference type="Gene3D" id="1.10.760.10">
    <property type="entry name" value="Cytochrome c-like domain"/>
    <property type="match status" value="1"/>
</dbReference>
<evidence type="ECO:0000259" key="5">
    <source>
        <dbReference type="PROSITE" id="PS51007"/>
    </source>
</evidence>
<dbReference type="Pfam" id="PF00034">
    <property type="entry name" value="Cytochrom_C"/>
    <property type="match status" value="1"/>
</dbReference>
<evidence type="ECO:0000313" key="6">
    <source>
        <dbReference type="EMBL" id="KPM50106.1"/>
    </source>
</evidence>
<keyword evidence="7" id="KW-1185">Reference proteome</keyword>
<organism evidence="6 7">
    <name type="scientific">Jiulongibacter sediminis</name>
    <dbReference type="NCBI Taxonomy" id="1605367"/>
    <lineage>
        <taxon>Bacteria</taxon>
        <taxon>Pseudomonadati</taxon>
        <taxon>Bacteroidota</taxon>
        <taxon>Cytophagia</taxon>
        <taxon>Cytophagales</taxon>
        <taxon>Leadbetterellaceae</taxon>
        <taxon>Jiulongibacter</taxon>
    </lineage>
</organism>
<dbReference type="InterPro" id="IPR009056">
    <property type="entry name" value="Cyt_c-like_dom"/>
</dbReference>
<evidence type="ECO:0000256" key="4">
    <source>
        <dbReference type="PROSITE-ProRule" id="PRU00433"/>
    </source>
</evidence>
<dbReference type="InterPro" id="IPR036909">
    <property type="entry name" value="Cyt_c-like_dom_sf"/>
</dbReference>
<dbReference type="PANTHER" id="PTHR33546:SF1">
    <property type="entry name" value="LARGE, MULTIFUNCTIONAL SECRETED PROTEIN"/>
    <property type="match status" value="1"/>
</dbReference>
<evidence type="ECO:0000313" key="7">
    <source>
        <dbReference type="Proteomes" id="UP000050454"/>
    </source>
</evidence>
<dbReference type="GO" id="GO:0020037">
    <property type="term" value="F:heme binding"/>
    <property type="evidence" value="ECO:0007669"/>
    <property type="project" value="InterPro"/>
</dbReference>
<evidence type="ECO:0000256" key="3">
    <source>
        <dbReference type="ARBA" id="ARBA00023004"/>
    </source>
</evidence>
<dbReference type="SUPFAM" id="SSF46626">
    <property type="entry name" value="Cytochrome c"/>
    <property type="match status" value="1"/>
</dbReference>
<dbReference type="PATRIC" id="fig|1605367.3.peg.1659"/>
<dbReference type="EMBL" id="LGTQ01000005">
    <property type="protein sequence ID" value="KPM50106.1"/>
    <property type="molecule type" value="Genomic_DNA"/>
</dbReference>
<name>A0A0P7C5L9_9BACT</name>
<dbReference type="PANTHER" id="PTHR33546">
    <property type="entry name" value="LARGE, MULTIFUNCTIONAL SECRETED PROTEIN-RELATED"/>
    <property type="match status" value="1"/>
</dbReference>
<dbReference type="GO" id="GO:0009055">
    <property type="term" value="F:electron transfer activity"/>
    <property type="evidence" value="ECO:0007669"/>
    <property type="project" value="InterPro"/>
</dbReference>
<dbReference type="PROSITE" id="PS51007">
    <property type="entry name" value="CYTC"/>
    <property type="match status" value="1"/>
</dbReference>
<dbReference type="Pfam" id="PF23500">
    <property type="entry name" value="DUF7133"/>
    <property type="match status" value="1"/>
</dbReference>
<sequence length="823" mass="92595">MSLFPKGFDFFDDEISLPKSPEEELKTFQLADGFDIKLVAAEPLLEDPVLAKFDEKGRLWVVEMRAFMNDIDGSNEDSPIGRVSYLEDKDGDGKFDKRTTYADNLILPRGIQFFPDGVLIAENIPLWFYEDTDGDGVSDKRTLVDAEYGGGGLPEHSANGLILGDDGWIYNAKSKYRYKRNGKEWLKEETEFRGQWGIDKDDLGRLYYNYNWSQLHADLVQPNLLNRNPHFEATTGIDHGLTIDRRVFPARPNPAINRGYIPGTLNEEGKLLEFTSACSPFVQRSRGVFPDNLYNSVFVCEPAGNLVKLNLVNSNGNYLEAKNAFNGKEFLASTDERFRPVHITSGPDGAIYIVDMYRGINQHGAYMTEYLREQTLKRGLDKYVHLGRIWKITPKNFQALSKAELSTNDPKGLVEQLESPFQWAREHSKRLLIQNKLTQDLPELEKVALHAEPYAQLGALTVMENLGVLNPSLTLQLLSNDDNEDVKARALALASRHDNINKSELKIGLTKVLSGRISDALALQMLLSSDQFEKDVAFRAIAQIISNQGEDALLRDAALSASGNRELDLIDYLITQPSWQKNTDHQNIFFDQLGAIILKRRIPEEVNKLLNMIGQKDNWQTQALLTGMASEAMSSEEEPLTLTFKPQLLEQGTLETERLSKALHWPEKPVEQTQEKSSFVLDAEGLKQYSAGRKAYLTYCTGCHGANGKGVKRFAPPLSGSEWVTGDESRLALILLHGLEGPLTVKGTHYDVPDILPVMPSHSTLNDEDIANIMTYIRNEWGHSAAPVTRRTVGMLRVRSQGKVQPWTARELITHTEKLNEQK</sequence>
<dbReference type="InterPro" id="IPR055557">
    <property type="entry name" value="DUF7133"/>
</dbReference>
<keyword evidence="3 4" id="KW-0408">Iron</keyword>
<feature type="domain" description="Cytochrome c" evidence="5">
    <location>
        <begin position="687"/>
        <end position="781"/>
    </location>
</feature>
<reference evidence="6 7" key="1">
    <citation type="submission" date="2015-07" db="EMBL/GenBank/DDBJ databases">
        <title>The draft genome sequence of Leadbetterella sp. JN14-9.</title>
        <authorList>
            <person name="Liu Y."/>
            <person name="Du J."/>
            <person name="Shao Z."/>
        </authorList>
    </citation>
    <scope>NUCLEOTIDE SEQUENCE [LARGE SCALE GENOMIC DNA]</scope>
    <source>
        <strain evidence="6 7">JN14-9</strain>
    </source>
</reference>
<dbReference type="GO" id="GO:0046872">
    <property type="term" value="F:metal ion binding"/>
    <property type="evidence" value="ECO:0007669"/>
    <property type="project" value="UniProtKB-KW"/>
</dbReference>
<comment type="caution">
    <text evidence="6">The sequence shown here is derived from an EMBL/GenBank/DDBJ whole genome shotgun (WGS) entry which is preliminary data.</text>
</comment>
<keyword evidence="1 4" id="KW-0349">Heme</keyword>
<dbReference type="InterPro" id="IPR011041">
    <property type="entry name" value="Quinoprot_gluc/sorb_DH_b-prop"/>
</dbReference>
<dbReference type="Proteomes" id="UP000050454">
    <property type="component" value="Unassembled WGS sequence"/>
</dbReference>